<keyword evidence="11" id="KW-1185">Reference proteome</keyword>
<feature type="domain" description="TraD/TraG TraM recognition site" evidence="9">
    <location>
        <begin position="601"/>
        <end position="718"/>
    </location>
</feature>
<keyword evidence="6 8" id="KW-0472">Membrane</keyword>
<comment type="subcellular location">
    <subcellularLocation>
        <location evidence="1">Cell membrane</location>
        <topology evidence="1">Multi-pass membrane protein</topology>
    </subcellularLocation>
</comment>
<evidence type="ECO:0000313" key="10">
    <source>
        <dbReference type="EMBL" id="RVU71220.1"/>
    </source>
</evidence>
<protein>
    <submittedName>
        <fullName evidence="10">Conjugal transfer protein</fullName>
    </submittedName>
</protein>
<dbReference type="Gene3D" id="3.40.50.300">
    <property type="entry name" value="P-loop containing nucleotide triphosphate hydrolases"/>
    <property type="match status" value="1"/>
</dbReference>
<feature type="compositionally biased region" description="Low complexity" evidence="7">
    <location>
        <begin position="849"/>
        <end position="863"/>
    </location>
</feature>
<sequence>MRTKVRKKQKLNLEDIRSKSRSVIKKGWYQVERQLHRPRNENKQSSNFNFNYAKLITPVVIGVFIFLVIMWLLGAMHSVTLQAQTKNYNLLTNGFDFDKAGLAGLNILKTVKTQLKPFEVFEVFVASVIIGGLLSQKFNFESQKVAHGQKGNARFTTIKELEDTYVKVPDHSQRGLDPKKPSFKGYGGFPIAHISPLLTKHGYYFIDTSTVHNLIVGTSRSGKGETTILEQIDLVSRAEKQSSLVVNDPKGELYVASVETLKKRGYDVYELNLDDPNKGIAFNPLQLIIRSWEQGDVEGAMQLVNSITYSLYFDKQAGQNKWVNDGAQSAVNGMIIALIEYCMNPKNFDDHKTHPEYITFVNISDMVNQLGQIDYINPADPYTQHNVLSEYFKHLKQGSIAKKEFGSTNFSGDKARGSIFSTVVQKLDIFTLPKNSRMTSMNTLEMKSIGFPKYLEFQLLDQRLYGNLIKIIFRDEHHKKLKTNEIRVSQKGFVENNFDVNLKSGSYVEIQANVGKQRLSNTYKLKIDSNVKDVEVSQVSKQGIRMENFKMHYSDKPIAVFMKIPDSDASNNLLATIFVNQLYTELSRQCRLVQGGKTVRRVQCIFDEFGSMIPLQNMDQIMTVSAGRNILFTLVVQSYSQLYSKYGKEDGQVIKENCQNKCLIMSTDSATNKEFSEACGNRTIEVNNISKDKNGLAKNISVSLDKVPLILPERLEHLAGGERLVLRPLTRMNKWGWAVTSHPIFNTGKTLMPFAHTFLSDDFNPKTNPDLVEKIDAHASLDLKSLEIDWGKWLNWTDQVPVQQDDGTTRIEEQNLALQAYNQYRQSNPSAESSNEPSKEENESTNVDNASQAAESEIESELAASLNAATQDNEDEDKVPSYILTWVKKHEAELTYDTIADMLTKAKNLDTANSVDFTNLIYKDEKLKDQQAKANELVQDFSKIFNDNYQDK</sequence>
<evidence type="ECO:0000256" key="4">
    <source>
        <dbReference type="ARBA" id="ARBA00022692"/>
    </source>
</evidence>
<comment type="similarity">
    <text evidence="2">Belongs to the VirD4/TraG family.</text>
</comment>
<gene>
    <name evidence="10" type="ORF">EJK17_03215</name>
</gene>
<dbReference type="Pfam" id="PF02534">
    <property type="entry name" value="T4SS-DNA_transf"/>
    <property type="match status" value="1"/>
</dbReference>
<dbReference type="InterPro" id="IPR032689">
    <property type="entry name" value="TraG-D_C"/>
</dbReference>
<dbReference type="NCBIfam" id="NF045973">
    <property type="entry name" value="conju_CD1115"/>
    <property type="match status" value="1"/>
</dbReference>
<dbReference type="AlphaFoldDB" id="A0A437SWJ0"/>
<keyword evidence="5 8" id="KW-1133">Transmembrane helix</keyword>
<evidence type="ECO:0000313" key="11">
    <source>
        <dbReference type="Proteomes" id="UP000288291"/>
    </source>
</evidence>
<dbReference type="GO" id="GO:0005886">
    <property type="term" value="C:plasma membrane"/>
    <property type="evidence" value="ECO:0007669"/>
    <property type="project" value="UniProtKB-SubCell"/>
</dbReference>
<feature type="compositionally biased region" description="Low complexity" evidence="7">
    <location>
        <begin position="827"/>
        <end position="836"/>
    </location>
</feature>
<comment type="caution">
    <text evidence="10">The sequence shown here is derived from an EMBL/GenBank/DDBJ whole genome shotgun (WGS) entry which is preliminary data.</text>
</comment>
<dbReference type="InterPro" id="IPR003688">
    <property type="entry name" value="TraG/VirD4"/>
</dbReference>
<feature type="transmembrane region" description="Helical" evidence="8">
    <location>
        <begin position="52"/>
        <end position="73"/>
    </location>
</feature>
<organism evidence="10 11">
    <name type="scientific">Lactobacillus xujianguonis</name>
    <dbReference type="NCBI Taxonomy" id="2495899"/>
    <lineage>
        <taxon>Bacteria</taxon>
        <taxon>Bacillati</taxon>
        <taxon>Bacillota</taxon>
        <taxon>Bacilli</taxon>
        <taxon>Lactobacillales</taxon>
        <taxon>Lactobacillaceae</taxon>
        <taxon>Lactobacillus</taxon>
    </lineage>
</organism>
<dbReference type="InterPro" id="IPR051539">
    <property type="entry name" value="T4SS-coupling_protein"/>
</dbReference>
<evidence type="ECO:0000256" key="5">
    <source>
        <dbReference type="ARBA" id="ARBA00022989"/>
    </source>
</evidence>
<dbReference type="CDD" id="cd01127">
    <property type="entry name" value="TrwB_TraG_TraD_VirD4"/>
    <property type="match status" value="2"/>
</dbReference>
<evidence type="ECO:0000256" key="7">
    <source>
        <dbReference type="SAM" id="MobiDB-lite"/>
    </source>
</evidence>
<dbReference type="PANTHER" id="PTHR37937:SF1">
    <property type="entry name" value="CONJUGATIVE TRANSFER: DNA TRANSPORT"/>
    <property type="match status" value="1"/>
</dbReference>
<keyword evidence="4 8" id="KW-0812">Transmembrane</keyword>
<proteinExistence type="inferred from homology"/>
<dbReference type="EMBL" id="RXIA01000006">
    <property type="protein sequence ID" value="RVU71220.1"/>
    <property type="molecule type" value="Genomic_DNA"/>
</dbReference>
<dbReference type="PANTHER" id="PTHR37937">
    <property type="entry name" value="CONJUGATIVE TRANSFER: DNA TRANSPORT"/>
    <property type="match status" value="1"/>
</dbReference>
<evidence type="ECO:0000256" key="3">
    <source>
        <dbReference type="ARBA" id="ARBA00022475"/>
    </source>
</evidence>
<accession>A0A437SWJ0</accession>
<reference evidence="10 11" key="1">
    <citation type="submission" date="2018-12" db="EMBL/GenBank/DDBJ databases">
        <authorList>
            <person name="Meng J."/>
        </authorList>
    </citation>
    <scope>NUCLEOTIDE SEQUENCE [LARGE SCALE GENOMIC DNA]</scope>
    <source>
        <strain evidence="10 11">HT111-2</strain>
    </source>
</reference>
<evidence type="ECO:0000256" key="6">
    <source>
        <dbReference type="ARBA" id="ARBA00023136"/>
    </source>
</evidence>
<keyword evidence="3" id="KW-1003">Cell membrane</keyword>
<evidence type="ECO:0000256" key="8">
    <source>
        <dbReference type="SAM" id="Phobius"/>
    </source>
</evidence>
<dbReference type="InterPro" id="IPR027417">
    <property type="entry name" value="P-loop_NTPase"/>
</dbReference>
<dbReference type="RefSeq" id="WP_127796182.1">
    <property type="nucleotide sequence ID" value="NZ_ML136875.1"/>
</dbReference>
<dbReference type="Proteomes" id="UP000288291">
    <property type="component" value="Unassembled WGS sequence"/>
</dbReference>
<evidence type="ECO:0000259" key="9">
    <source>
        <dbReference type="Pfam" id="PF12696"/>
    </source>
</evidence>
<feature type="region of interest" description="Disordered" evidence="7">
    <location>
        <begin position="825"/>
        <end position="863"/>
    </location>
</feature>
<dbReference type="SUPFAM" id="SSF52540">
    <property type="entry name" value="P-loop containing nucleoside triphosphate hydrolases"/>
    <property type="match status" value="1"/>
</dbReference>
<name>A0A437SWJ0_9LACO</name>
<dbReference type="Pfam" id="PF12696">
    <property type="entry name" value="TraG-D_C"/>
    <property type="match status" value="1"/>
</dbReference>
<evidence type="ECO:0000256" key="1">
    <source>
        <dbReference type="ARBA" id="ARBA00004651"/>
    </source>
</evidence>
<evidence type="ECO:0000256" key="2">
    <source>
        <dbReference type="ARBA" id="ARBA00008806"/>
    </source>
</evidence>